<evidence type="ECO:0000256" key="6">
    <source>
        <dbReference type="RuleBase" id="RU366058"/>
    </source>
</evidence>
<dbReference type="AlphaFoldDB" id="A0A6B3TTB8"/>
<dbReference type="RefSeq" id="WP_163251853.1">
    <property type="nucleotide sequence ID" value="NZ_JAAIUV010000014.1"/>
</dbReference>
<dbReference type="PANTHER" id="PTHR12677:SF55">
    <property type="entry name" value="UNDECAPRENYL PHOSPHATE TRANSPORTER SAOUHSC_00901-RELATED"/>
    <property type="match status" value="1"/>
</dbReference>
<feature type="transmembrane region" description="Helical" evidence="6">
    <location>
        <begin position="159"/>
        <end position="177"/>
    </location>
</feature>
<keyword evidence="2 6" id="KW-1003">Cell membrane</keyword>
<evidence type="ECO:0000256" key="2">
    <source>
        <dbReference type="ARBA" id="ARBA00022475"/>
    </source>
</evidence>
<evidence type="ECO:0000256" key="1">
    <source>
        <dbReference type="ARBA" id="ARBA00004651"/>
    </source>
</evidence>
<evidence type="ECO:0000259" key="7">
    <source>
        <dbReference type="Pfam" id="PF09335"/>
    </source>
</evidence>
<name>A0A6B3TTB8_9BACI</name>
<comment type="caution">
    <text evidence="8">The sequence shown here is derived from an EMBL/GenBank/DDBJ whole genome shotgun (WGS) entry which is preliminary data.</text>
</comment>
<evidence type="ECO:0000313" key="9">
    <source>
        <dbReference type="Proteomes" id="UP000481621"/>
    </source>
</evidence>
<keyword evidence="3 6" id="KW-0812">Transmembrane</keyword>
<proteinExistence type="inferred from homology"/>
<feature type="domain" description="VTT" evidence="7">
    <location>
        <begin position="33"/>
        <end position="150"/>
    </location>
</feature>
<keyword evidence="5 6" id="KW-0472">Membrane</keyword>
<keyword evidence="4 6" id="KW-1133">Transmembrane helix</keyword>
<dbReference type="InterPro" id="IPR015414">
    <property type="entry name" value="TMEM64"/>
</dbReference>
<organism evidence="8 9">
    <name type="scientific">Neobacillus thermocopriae</name>
    <dbReference type="NCBI Taxonomy" id="1215031"/>
    <lineage>
        <taxon>Bacteria</taxon>
        <taxon>Bacillati</taxon>
        <taxon>Bacillota</taxon>
        <taxon>Bacilli</taxon>
        <taxon>Bacillales</taxon>
        <taxon>Bacillaceae</taxon>
        <taxon>Neobacillus</taxon>
    </lineage>
</organism>
<feature type="transmembrane region" description="Helical" evidence="6">
    <location>
        <begin position="100"/>
        <end position="121"/>
    </location>
</feature>
<evidence type="ECO:0000256" key="4">
    <source>
        <dbReference type="ARBA" id="ARBA00022989"/>
    </source>
</evidence>
<gene>
    <name evidence="8" type="ORF">G4Z05_10180</name>
</gene>
<comment type="subcellular location">
    <subcellularLocation>
        <location evidence="1 6">Cell membrane</location>
        <topology evidence="1 6">Multi-pass membrane protein</topology>
    </subcellularLocation>
</comment>
<evidence type="ECO:0000256" key="3">
    <source>
        <dbReference type="ARBA" id="ARBA00022692"/>
    </source>
</evidence>
<dbReference type="Proteomes" id="UP000481621">
    <property type="component" value="Unassembled WGS sequence"/>
</dbReference>
<comment type="similarity">
    <text evidence="6">Belongs to the TVP38/TMEM64 family.</text>
</comment>
<dbReference type="Pfam" id="PF09335">
    <property type="entry name" value="VTT_dom"/>
    <property type="match status" value="1"/>
</dbReference>
<dbReference type="GO" id="GO:0005886">
    <property type="term" value="C:plasma membrane"/>
    <property type="evidence" value="ECO:0007669"/>
    <property type="project" value="UniProtKB-SubCell"/>
</dbReference>
<accession>A0A6B3TTB8</accession>
<feature type="transmembrane region" description="Helical" evidence="6">
    <location>
        <begin position="15"/>
        <end position="38"/>
    </location>
</feature>
<dbReference type="InterPro" id="IPR032816">
    <property type="entry name" value="VTT_dom"/>
</dbReference>
<dbReference type="EMBL" id="JAAIUV010000014">
    <property type="protein sequence ID" value="NEX79241.1"/>
    <property type="molecule type" value="Genomic_DNA"/>
</dbReference>
<feature type="transmembrane region" description="Helical" evidence="6">
    <location>
        <begin position="45"/>
        <end position="70"/>
    </location>
</feature>
<evidence type="ECO:0000313" key="8">
    <source>
        <dbReference type="EMBL" id="NEX79241.1"/>
    </source>
</evidence>
<protein>
    <recommendedName>
        <fullName evidence="6">TVP38/TMEM64 family membrane protein</fullName>
    </recommendedName>
</protein>
<feature type="transmembrane region" description="Helical" evidence="6">
    <location>
        <begin position="128"/>
        <end position="147"/>
    </location>
</feature>
<evidence type="ECO:0000256" key="5">
    <source>
        <dbReference type="ARBA" id="ARBA00023136"/>
    </source>
</evidence>
<sequence length="182" mass="20119">MTGVFEDLITSSGPYGILVSIIINIVICIGGVIPSIFITATNITFFGFHTGLAISYIGECVGAVFSFWLYRKGIKSLNPSILNKNKWLIKLQNTQGWDSFVIILVLRIIPLIPSGIINLTAAISKTSIFTFFMASSLGMLPGIFIEAYSIKQVLESSSLLKYILAFITVFIIFVYLFKKNKT</sequence>
<dbReference type="PANTHER" id="PTHR12677">
    <property type="entry name" value="GOLGI APPARATUS MEMBRANE PROTEIN TVP38-RELATED"/>
    <property type="match status" value="1"/>
</dbReference>
<keyword evidence="9" id="KW-1185">Reference proteome</keyword>
<reference evidence="8" key="1">
    <citation type="submission" date="2020-02" db="EMBL/GenBank/DDBJ databases">
        <title>Bacillus sedimentmangrovi sp. nov., isolated from sediment of the mangrove ecosystem.</title>
        <authorList>
            <person name="Liu G."/>
        </authorList>
    </citation>
    <scope>NUCLEOTIDE SEQUENCE [LARGE SCALE GENOMIC DNA]</scope>
    <source>
        <strain evidence="8">SgZ-7</strain>
    </source>
</reference>